<reference evidence="2" key="1">
    <citation type="submission" date="2016-11" db="UniProtKB">
        <authorList>
            <consortium name="WormBaseParasite"/>
        </authorList>
    </citation>
    <scope>IDENTIFICATION</scope>
</reference>
<dbReference type="Proteomes" id="UP000095287">
    <property type="component" value="Unplaced"/>
</dbReference>
<name>A0A1I7Z2S0_9BILA</name>
<accession>A0A1I7Z2S0</accession>
<proteinExistence type="predicted"/>
<keyword evidence="1" id="KW-1185">Reference proteome</keyword>
<evidence type="ECO:0000313" key="1">
    <source>
        <dbReference type="Proteomes" id="UP000095287"/>
    </source>
</evidence>
<protein>
    <submittedName>
        <fullName evidence="2">Secreted protein</fullName>
    </submittedName>
</protein>
<dbReference type="WBParaSite" id="L893_g22016.t1">
    <property type="protein sequence ID" value="L893_g22016.t1"/>
    <property type="gene ID" value="L893_g22016"/>
</dbReference>
<evidence type="ECO:0000313" key="2">
    <source>
        <dbReference type="WBParaSite" id="L893_g22016.t1"/>
    </source>
</evidence>
<dbReference type="AlphaFoldDB" id="A0A1I7Z2S0"/>
<organism evidence="1 2">
    <name type="scientific">Steinernema glaseri</name>
    <dbReference type="NCBI Taxonomy" id="37863"/>
    <lineage>
        <taxon>Eukaryota</taxon>
        <taxon>Metazoa</taxon>
        <taxon>Ecdysozoa</taxon>
        <taxon>Nematoda</taxon>
        <taxon>Chromadorea</taxon>
        <taxon>Rhabditida</taxon>
        <taxon>Tylenchina</taxon>
        <taxon>Panagrolaimomorpha</taxon>
        <taxon>Strongyloidoidea</taxon>
        <taxon>Steinernematidae</taxon>
        <taxon>Steinernema</taxon>
    </lineage>
</organism>
<sequence>MRGMGTPLCKKIGANIMLAPRAASSWRALLQRVVLDLAIILPTSLPKVATCVTGQSDGFSNGVTHPRRLFTPGGDYVRGEWESNFVFVISMFANLLKPIVSVSVADSAALIR</sequence>